<protein>
    <submittedName>
        <fullName evidence="1">Uncharacterized protein</fullName>
    </submittedName>
</protein>
<accession>A0A0A9FMB3</accession>
<organism evidence="1">
    <name type="scientific">Arundo donax</name>
    <name type="common">Giant reed</name>
    <name type="synonym">Donax arundinaceus</name>
    <dbReference type="NCBI Taxonomy" id="35708"/>
    <lineage>
        <taxon>Eukaryota</taxon>
        <taxon>Viridiplantae</taxon>
        <taxon>Streptophyta</taxon>
        <taxon>Embryophyta</taxon>
        <taxon>Tracheophyta</taxon>
        <taxon>Spermatophyta</taxon>
        <taxon>Magnoliopsida</taxon>
        <taxon>Liliopsida</taxon>
        <taxon>Poales</taxon>
        <taxon>Poaceae</taxon>
        <taxon>PACMAD clade</taxon>
        <taxon>Arundinoideae</taxon>
        <taxon>Arundineae</taxon>
        <taxon>Arundo</taxon>
    </lineage>
</organism>
<dbReference type="AlphaFoldDB" id="A0A0A9FMB3"/>
<reference evidence="1" key="2">
    <citation type="journal article" date="2015" name="Data Brief">
        <title>Shoot transcriptome of the giant reed, Arundo donax.</title>
        <authorList>
            <person name="Barrero R.A."/>
            <person name="Guerrero F.D."/>
            <person name="Moolhuijzen P."/>
            <person name="Goolsby J.A."/>
            <person name="Tidwell J."/>
            <person name="Bellgard S.E."/>
            <person name="Bellgard M.I."/>
        </authorList>
    </citation>
    <scope>NUCLEOTIDE SEQUENCE</scope>
    <source>
        <tissue evidence="1">Shoot tissue taken approximately 20 cm above the soil surface</tissue>
    </source>
</reference>
<dbReference type="EMBL" id="GBRH01186640">
    <property type="protein sequence ID" value="JAE11256.1"/>
    <property type="molecule type" value="Transcribed_RNA"/>
</dbReference>
<reference evidence="1" key="1">
    <citation type="submission" date="2014-09" db="EMBL/GenBank/DDBJ databases">
        <authorList>
            <person name="Magalhaes I.L.F."/>
            <person name="Oliveira U."/>
            <person name="Santos F.R."/>
            <person name="Vidigal T.H.D.A."/>
            <person name="Brescovit A.D."/>
            <person name="Santos A.J."/>
        </authorList>
    </citation>
    <scope>NUCLEOTIDE SEQUENCE</scope>
    <source>
        <tissue evidence="1">Shoot tissue taken approximately 20 cm above the soil surface</tissue>
    </source>
</reference>
<sequence length="21" mass="2362">MKSKCTIGFVLKLSSCFRSLI</sequence>
<name>A0A0A9FMB3_ARUDO</name>
<proteinExistence type="predicted"/>
<evidence type="ECO:0000313" key="1">
    <source>
        <dbReference type="EMBL" id="JAE11256.1"/>
    </source>
</evidence>